<dbReference type="EMBL" id="QGKV02000649">
    <property type="protein sequence ID" value="KAF3579313.1"/>
    <property type="molecule type" value="Genomic_DNA"/>
</dbReference>
<evidence type="ECO:0000256" key="5">
    <source>
        <dbReference type="RuleBase" id="RU363050"/>
    </source>
</evidence>
<evidence type="ECO:0000256" key="4">
    <source>
        <dbReference type="ARBA" id="ARBA00023212"/>
    </source>
</evidence>
<comment type="subcellular location">
    <subcellularLocation>
        <location evidence="5">Cytoplasm</location>
        <location evidence="5">Cytoskeleton</location>
        <location evidence="5">Microtubule organizing center</location>
    </subcellularLocation>
</comment>
<dbReference type="InterPro" id="IPR007259">
    <property type="entry name" value="GCP"/>
</dbReference>
<comment type="function">
    <text evidence="5">Component of the gamma-tubulin ring complex (gTuRC) which mediates microtubule nucleation.</text>
</comment>
<proteinExistence type="inferred from homology"/>
<feature type="compositionally biased region" description="Polar residues" evidence="6">
    <location>
        <begin position="1"/>
        <end position="12"/>
    </location>
</feature>
<sequence>MTPISCPTTPRWNQDRPGRFHQETRASSKLADSKRFPSKSSRAGNRDSLILLSPFTLKLVVRYLKIGFEAKAMAGDNSVRSLLEKMTECASNAYLSILERLISHASFFLARTQVWHSSLKSGSLLLKSGSLLLKSGSLLLNLILLHVNKGIIDDPYAEFFIAENKSLKKESLSQDSTAKYWSQRYSLKETIPGFLANIAATILTTGKYLNVMRECGHNVQVPISERSKLTIFGSNHHYLECIRAAHEFSSKELVSLIMDKYGLIGRLRSIKHYLLLDQGDFLVHFMDIAREELNKKVHEISVEKLQSLLDLALRTTAAAADPRHEDLTCCVDRTSLLTTLGMQKDTDISSIEDPVSITGLETFSLSYKVQWPLSIVISKKALSKYQLIFRFPVSLQTCGTSALWAQTVQQYVDHRFSTVACLNSSVAFYIILHSRQVVNVLEPNWHVMHDRLQSTRSIDEVIQHHDFFLDKCLRGCLLLLPDVLKLKSVCLQYAAATQWLISSSVDINSQSQKTMIRDNRHRVHIASSNKELFLRNHVDLLRPFFISISTKAVAVRNFSNFILWF</sequence>
<dbReference type="InterPro" id="IPR041470">
    <property type="entry name" value="GCP_N"/>
</dbReference>
<organism evidence="9 10">
    <name type="scientific">Brassica cretica</name>
    <name type="common">Mustard</name>
    <dbReference type="NCBI Taxonomy" id="69181"/>
    <lineage>
        <taxon>Eukaryota</taxon>
        <taxon>Viridiplantae</taxon>
        <taxon>Streptophyta</taxon>
        <taxon>Embryophyta</taxon>
        <taxon>Tracheophyta</taxon>
        <taxon>Spermatophyta</taxon>
        <taxon>Magnoliopsida</taxon>
        <taxon>eudicotyledons</taxon>
        <taxon>Gunneridae</taxon>
        <taxon>Pentapetalae</taxon>
        <taxon>rosids</taxon>
        <taxon>malvids</taxon>
        <taxon>Brassicales</taxon>
        <taxon>Brassicaceae</taxon>
        <taxon>Brassiceae</taxon>
        <taxon>Brassica</taxon>
    </lineage>
</organism>
<dbReference type="InterPro" id="IPR042241">
    <property type="entry name" value="GCP_C_sf"/>
</dbReference>
<feature type="domain" description="Gamma tubulin complex component protein N-terminal" evidence="8">
    <location>
        <begin position="139"/>
        <end position="260"/>
    </location>
</feature>
<accession>A0ABQ7DPL9</accession>
<feature type="domain" description="Gamma tubulin complex component C-terminal" evidence="7">
    <location>
        <begin position="263"/>
        <end position="522"/>
    </location>
</feature>
<dbReference type="PANTHER" id="PTHR19302:SF13">
    <property type="entry name" value="GAMMA-TUBULIN COMPLEX COMPONENT 2"/>
    <property type="match status" value="1"/>
</dbReference>
<comment type="similarity">
    <text evidence="1 5">Belongs to the TUBGCP family.</text>
</comment>
<evidence type="ECO:0000259" key="7">
    <source>
        <dbReference type="Pfam" id="PF04130"/>
    </source>
</evidence>
<evidence type="ECO:0000313" key="9">
    <source>
        <dbReference type="EMBL" id="KAF3579313.1"/>
    </source>
</evidence>
<dbReference type="PANTHER" id="PTHR19302">
    <property type="entry name" value="GAMMA TUBULIN COMPLEX PROTEIN"/>
    <property type="match status" value="1"/>
</dbReference>
<reference evidence="9 10" key="1">
    <citation type="journal article" date="2020" name="BMC Genomics">
        <title>Intraspecific diversification of the crop wild relative Brassica cretica Lam. using demographic model selection.</title>
        <authorList>
            <person name="Kioukis A."/>
            <person name="Michalopoulou V.A."/>
            <person name="Briers L."/>
            <person name="Pirintsos S."/>
            <person name="Studholme D.J."/>
            <person name="Pavlidis P."/>
            <person name="Sarris P.F."/>
        </authorList>
    </citation>
    <scope>NUCLEOTIDE SEQUENCE [LARGE SCALE GENOMIC DNA]</scope>
    <source>
        <strain evidence="10">cv. PFS-1207/04</strain>
    </source>
</reference>
<dbReference type="Pfam" id="PF04130">
    <property type="entry name" value="GCP_C_terminal"/>
    <property type="match status" value="1"/>
</dbReference>
<evidence type="ECO:0000313" key="10">
    <source>
        <dbReference type="Proteomes" id="UP000266723"/>
    </source>
</evidence>
<comment type="caution">
    <text evidence="9">The sequence shown here is derived from an EMBL/GenBank/DDBJ whole genome shotgun (WGS) entry which is preliminary data.</text>
</comment>
<dbReference type="Gene3D" id="1.20.120.1900">
    <property type="entry name" value="Gamma-tubulin complex, C-terminal domain"/>
    <property type="match status" value="1"/>
</dbReference>
<keyword evidence="10" id="KW-1185">Reference proteome</keyword>
<evidence type="ECO:0000259" key="8">
    <source>
        <dbReference type="Pfam" id="PF17681"/>
    </source>
</evidence>
<dbReference type="Proteomes" id="UP000266723">
    <property type="component" value="Unassembled WGS sequence"/>
</dbReference>
<gene>
    <name evidence="9" type="ORF">DY000_02034908</name>
</gene>
<dbReference type="Pfam" id="PF17681">
    <property type="entry name" value="GCP_N_terminal"/>
    <property type="match status" value="1"/>
</dbReference>
<evidence type="ECO:0000256" key="3">
    <source>
        <dbReference type="ARBA" id="ARBA00022701"/>
    </source>
</evidence>
<evidence type="ECO:0000256" key="2">
    <source>
        <dbReference type="ARBA" id="ARBA00022490"/>
    </source>
</evidence>
<keyword evidence="2 5" id="KW-0963">Cytoplasm</keyword>
<evidence type="ECO:0000256" key="1">
    <source>
        <dbReference type="ARBA" id="ARBA00010337"/>
    </source>
</evidence>
<keyword evidence="3 5" id="KW-0493">Microtubule</keyword>
<keyword evidence="4 5" id="KW-0206">Cytoskeleton</keyword>
<feature type="region of interest" description="Disordered" evidence="6">
    <location>
        <begin position="1"/>
        <end position="42"/>
    </location>
</feature>
<evidence type="ECO:0000256" key="6">
    <source>
        <dbReference type="SAM" id="MobiDB-lite"/>
    </source>
</evidence>
<protein>
    <recommendedName>
        <fullName evidence="5">Gamma-tubulin complex component</fullName>
    </recommendedName>
</protein>
<name>A0ABQ7DPL9_BRACR</name>
<dbReference type="InterPro" id="IPR040457">
    <property type="entry name" value="GCP_C"/>
</dbReference>
<feature type="compositionally biased region" description="Basic and acidic residues" evidence="6">
    <location>
        <begin position="13"/>
        <end position="35"/>
    </location>
</feature>